<sequence length="119" mass="13317">MYYPSKALPLAEGKAGWLVDEWTMDQGTGGPLWLAPALRTDRNHQFSRGIEATTSASIFARHFALNLTALHRYKTTIRENFQPPVHDKEPVKPQTVDQGRWIVAPKLVGHIEKRTGVGA</sequence>
<proteinExistence type="predicted"/>
<evidence type="ECO:0000313" key="1">
    <source>
        <dbReference type="EMBL" id="VTT65125.1"/>
    </source>
</evidence>
<gene>
    <name evidence="1" type="ORF">C2S_5817</name>
</gene>
<organism evidence="1 2">
    <name type="scientific">Fusarium fujikuroi</name>
    <name type="common">Bakanae and foot rot disease fungus</name>
    <name type="synonym">Gibberella fujikuroi</name>
    <dbReference type="NCBI Taxonomy" id="5127"/>
    <lineage>
        <taxon>Eukaryota</taxon>
        <taxon>Fungi</taxon>
        <taxon>Dikarya</taxon>
        <taxon>Ascomycota</taxon>
        <taxon>Pezizomycotina</taxon>
        <taxon>Sordariomycetes</taxon>
        <taxon>Hypocreomycetidae</taxon>
        <taxon>Hypocreales</taxon>
        <taxon>Nectriaceae</taxon>
        <taxon>Fusarium</taxon>
        <taxon>Fusarium fujikuroi species complex</taxon>
    </lineage>
</organism>
<dbReference type="Proteomes" id="UP000760494">
    <property type="component" value="Unassembled WGS sequence"/>
</dbReference>
<comment type="caution">
    <text evidence="1">The sequence shown here is derived from an EMBL/GenBank/DDBJ whole genome shotgun (WGS) entry which is preliminary data.</text>
</comment>
<protein>
    <submittedName>
        <fullName evidence="1">Uncharacterized protein</fullName>
    </submittedName>
</protein>
<accession>A0A0J0BLA0</accession>
<evidence type="ECO:0000313" key="2">
    <source>
        <dbReference type="Proteomes" id="UP000760494"/>
    </source>
</evidence>
<reference evidence="1" key="1">
    <citation type="submission" date="2019-05" db="EMBL/GenBank/DDBJ databases">
        <authorList>
            <person name="Piombo E."/>
        </authorList>
    </citation>
    <scope>NUCLEOTIDE SEQUENCE</scope>
    <source>
        <strain evidence="1">C2S</strain>
    </source>
</reference>
<name>A0A0J0BLA0_FUSFU</name>
<dbReference type="AlphaFoldDB" id="A0A0J0BLA0"/>
<dbReference type="EMBL" id="CABFJX010000135">
    <property type="protein sequence ID" value="VTT65125.1"/>
    <property type="molecule type" value="Genomic_DNA"/>
</dbReference>